<dbReference type="SMART" id="SM00745">
    <property type="entry name" value="MIT"/>
    <property type="match status" value="1"/>
</dbReference>
<evidence type="ECO:0000256" key="2">
    <source>
        <dbReference type="ARBA" id="ARBA00022490"/>
    </source>
</evidence>
<evidence type="ECO:0000256" key="4">
    <source>
        <dbReference type="ARBA" id="ARBA00022840"/>
    </source>
</evidence>
<dbReference type="InterPro" id="IPR041569">
    <property type="entry name" value="AAA_lid_3"/>
</dbReference>
<keyword evidence="10" id="KW-1185">Reference proteome</keyword>
<dbReference type="Gene3D" id="1.20.58.80">
    <property type="entry name" value="Phosphotransferase system, lactose/cellobiose-type IIA subunit"/>
    <property type="match status" value="1"/>
</dbReference>
<dbReference type="GO" id="GO:0016887">
    <property type="term" value="F:ATP hydrolysis activity"/>
    <property type="evidence" value="ECO:0007669"/>
    <property type="project" value="InterPro"/>
</dbReference>
<dbReference type="Proteomes" id="UP000887540">
    <property type="component" value="Unplaced"/>
</dbReference>
<dbReference type="SUPFAM" id="SSF52540">
    <property type="entry name" value="P-loop containing nucleoside triphosphate hydrolases"/>
    <property type="match status" value="1"/>
</dbReference>
<dbReference type="InterPro" id="IPR036181">
    <property type="entry name" value="MIT_dom_sf"/>
</dbReference>
<evidence type="ECO:0000256" key="1">
    <source>
        <dbReference type="ARBA" id="ARBA00004496"/>
    </source>
</evidence>
<comment type="catalytic activity">
    <reaction evidence="5">
        <text>n ATP + n H2O + a microtubule = n ADP + n phosphate + (n+1) alpha/beta tubulin heterodimers.</text>
        <dbReference type="EC" id="5.6.1.1"/>
    </reaction>
</comment>
<dbReference type="PANTHER" id="PTHR23074:SF86">
    <property type="entry name" value="SPASTIN"/>
    <property type="match status" value="1"/>
</dbReference>
<dbReference type="Pfam" id="PF17862">
    <property type="entry name" value="AAA_lid_3"/>
    <property type="match status" value="1"/>
</dbReference>
<keyword evidence="2" id="KW-0963">Cytoplasm</keyword>
<dbReference type="GO" id="GO:0005737">
    <property type="term" value="C:cytoplasm"/>
    <property type="evidence" value="ECO:0007669"/>
    <property type="project" value="UniProtKB-SubCell"/>
</dbReference>
<dbReference type="Pfam" id="PF00004">
    <property type="entry name" value="AAA"/>
    <property type="match status" value="1"/>
</dbReference>
<dbReference type="FunFam" id="1.10.8.60:FF:000022">
    <property type="entry name" value="Fidgetin like 1"/>
    <property type="match status" value="1"/>
</dbReference>
<evidence type="ECO:0000256" key="7">
    <source>
        <dbReference type="SAM" id="MobiDB-lite"/>
    </source>
</evidence>
<reference evidence="11" key="1">
    <citation type="submission" date="2022-11" db="UniProtKB">
        <authorList>
            <consortium name="WormBaseParasite"/>
        </authorList>
    </citation>
    <scope>IDENTIFICATION</scope>
</reference>
<dbReference type="WBParaSite" id="ACRNAN_Path_780.g2940.t1">
    <property type="protein sequence ID" value="ACRNAN_Path_780.g2940.t1"/>
    <property type="gene ID" value="ACRNAN_Path_780.g2940"/>
</dbReference>
<dbReference type="SUPFAM" id="SSF116846">
    <property type="entry name" value="MIT domain"/>
    <property type="match status" value="1"/>
</dbReference>
<dbReference type="Gene3D" id="3.40.50.300">
    <property type="entry name" value="P-loop containing nucleotide triphosphate hydrolases"/>
    <property type="match status" value="1"/>
</dbReference>
<keyword evidence="3" id="KW-0547">Nucleotide-binding</keyword>
<dbReference type="EC" id="5.6.1.1" evidence="6"/>
<dbReference type="Pfam" id="PF04212">
    <property type="entry name" value="MIT"/>
    <property type="match status" value="1"/>
</dbReference>
<evidence type="ECO:0000256" key="6">
    <source>
        <dbReference type="ARBA" id="ARBA00038871"/>
    </source>
</evidence>
<evidence type="ECO:0000313" key="11">
    <source>
        <dbReference type="WBParaSite" id="ACRNAN_Path_780.g2940.t1"/>
    </source>
</evidence>
<feature type="domain" description="MIT" evidence="9">
    <location>
        <begin position="3"/>
        <end position="80"/>
    </location>
</feature>
<evidence type="ECO:0000256" key="3">
    <source>
        <dbReference type="ARBA" id="ARBA00022741"/>
    </source>
</evidence>
<dbReference type="GO" id="GO:0015630">
    <property type="term" value="C:microtubule cytoskeleton"/>
    <property type="evidence" value="ECO:0007669"/>
    <property type="project" value="TreeGrafter"/>
</dbReference>
<feature type="compositionally biased region" description="Polar residues" evidence="7">
    <location>
        <begin position="75"/>
        <end position="85"/>
    </location>
</feature>
<evidence type="ECO:0000313" key="10">
    <source>
        <dbReference type="Proteomes" id="UP000887540"/>
    </source>
</evidence>
<feature type="region of interest" description="Disordered" evidence="7">
    <location>
        <begin position="75"/>
        <end position="130"/>
    </location>
</feature>
<proteinExistence type="predicted"/>
<evidence type="ECO:0000259" key="8">
    <source>
        <dbReference type="SMART" id="SM00382"/>
    </source>
</evidence>
<organism evidence="10 11">
    <name type="scientific">Acrobeloides nanus</name>
    <dbReference type="NCBI Taxonomy" id="290746"/>
    <lineage>
        <taxon>Eukaryota</taxon>
        <taxon>Metazoa</taxon>
        <taxon>Ecdysozoa</taxon>
        <taxon>Nematoda</taxon>
        <taxon>Chromadorea</taxon>
        <taxon>Rhabditida</taxon>
        <taxon>Tylenchina</taxon>
        <taxon>Cephalobomorpha</taxon>
        <taxon>Cephaloboidea</taxon>
        <taxon>Cephalobidae</taxon>
        <taxon>Acrobeloides</taxon>
    </lineage>
</organism>
<dbReference type="SMART" id="SM00382">
    <property type="entry name" value="AAA"/>
    <property type="match status" value="1"/>
</dbReference>
<evidence type="ECO:0000259" key="9">
    <source>
        <dbReference type="SMART" id="SM00745"/>
    </source>
</evidence>
<evidence type="ECO:0000256" key="5">
    <source>
        <dbReference type="ARBA" id="ARBA00036378"/>
    </source>
</evidence>
<dbReference type="InterPro" id="IPR003959">
    <property type="entry name" value="ATPase_AAA_core"/>
</dbReference>
<dbReference type="InterPro" id="IPR007330">
    <property type="entry name" value="MIT_dom"/>
</dbReference>
<dbReference type="PANTHER" id="PTHR23074">
    <property type="entry name" value="AAA DOMAIN-CONTAINING"/>
    <property type="match status" value="1"/>
</dbReference>
<name>A0A914CB85_9BILA</name>
<dbReference type="AlphaFoldDB" id="A0A914CB85"/>
<dbReference type="InterPro" id="IPR003593">
    <property type="entry name" value="AAA+_ATPase"/>
</dbReference>
<comment type="subcellular location">
    <subcellularLocation>
        <location evidence="1">Cytoplasm</location>
    </subcellularLocation>
</comment>
<feature type="compositionally biased region" description="Polar residues" evidence="7">
    <location>
        <begin position="97"/>
        <end position="130"/>
    </location>
</feature>
<protein>
    <recommendedName>
        <fullName evidence="6">microtubule-severing ATPase</fullName>
        <ecNumber evidence="6">5.6.1.1</ecNumber>
    </recommendedName>
</protein>
<accession>A0A914CB85</accession>
<dbReference type="InterPro" id="IPR050304">
    <property type="entry name" value="MT-severing_AAA_ATPase"/>
</dbReference>
<keyword evidence="4" id="KW-0067">ATP-binding</keyword>
<dbReference type="GO" id="GO:0005524">
    <property type="term" value="F:ATP binding"/>
    <property type="evidence" value="ECO:0007669"/>
    <property type="project" value="UniProtKB-KW"/>
</dbReference>
<dbReference type="GO" id="GO:0008568">
    <property type="term" value="F:microtubule severing ATPase activity"/>
    <property type="evidence" value="ECO:0007669"/>
    <property type="project" value="UniProtKB-EC"/>
</dbReference>
<sequence>MTNNAKKLKAIETIRLATEADKAKNYAKALEFYQSGIEDFLAVIKGEPNVEQRKSMRARVVEYLDRAEKIKTYVENGNDSKPQVKNNHRNTKETKLPNVTRTGFNSKPKTLPSSSKAYGVPSTSISSDNSSKQEISHKLLKKVNSTMGREILNTIVDLTEIRLDDIEGHVIAKRALEEAVILPNINPELFTGLRQPSKGILLFGPPGNGKTMLAKAAGTEAKCTFFNVSAATIMSKWVGEAEKMVQTLFQMARNGQPSIIFVDELDSMLAERSDNENGCARRVKTEFLLQFDGFMSRQEDRILILGATNRPQELDEGILRRFTRRIFIDLPDETTRRNLVSKTFRKSKTKTSFSPTELSKLAEFTEGYSNSDIVSLCREAAMVPLRNMTREELAKVSPSQLRSITFEDVQMALNVIKPSTNPENLQKLREFASKHAQVS</sequence>
<dbReference type="InterPro" id="IPR027417">
    <property type="entry name" value="P-loop_NTPase"/>
</dbReference>
<dbReference type="FunFam" id="3.40.50.300:FF:001054">
    <property type="entry name" value="ATPase, AAA family, putative"/>
    <property type="match status" value="1"/>
</dbReference>
<feature type="domain" description="AAA+ ATPase" evidence="8">
    <location>
        <begin position="196"/>
        <end position="332"/>
    </location>
</feature>
<dbReference type="Gene3D" id="1.10.8.60">
    <property type="match status" value="1"/>
</dbReference>